<organism evidence="2 4">
    <name type="scientific">Didymodactylos carnosus</name>
    <dbReference type="NCBI Taxonomy" id="1234261"/>
    <lineage>
        <taxon>Eukaryota</taxon>
        <taxon>Metazoa</taxon>
        <taxon>Spiralia</taxon>
        <taxon>Gnathifera</taxon>
        <taxon>Rotifera</taxon>
        <taxon>Eurotatoria</taxon>
        <taxon>Bdelloidea</taxon>
        <taxon>Philodinida</taxon>
        <taxon>Philodinidae</taxon>
        <taxon>Didymodactylos</taxon>
    </lineage>
</organism>
<reference evidence="2" key="1">
    <citation type="submission" date="2021-02" db="EMBL/GenBank/DDBJ databases">
        <authorList>
            <person name="Nowell W R."/>
        </authorList>
    </citation>
    <scope>NUCLEOTIDE SEQUENCE</scope>
</reference>
<evidence type="ECO:0000256" key="1">
    <source>
        <dbReference type="SAM" id="Phobius"/>
    </source>
</evidence>
<gene>
    <name evidence="2" type="ORF">GPM918_LOCUS31028</name>
    <name evidence="3" type="ORF">SRO942_LOCUS31661</name>
</gene>
<evidence type="ECO:0000313" key="4">
    <source>
        <dbReference type="Proteomes" id="UP000663829"/>
    </source>
</evidence>
<accession>A0A815HK01</accession>
<keyword evidence="4" id="KW-1185">Reference proteome</keyword>
<evidence type="ECO:0000313" key="2">
    <source>
        <dbReference type="EMBL" id="CAF1353467.1"/>
    </source>
</evidence>
<comment type="caution">
    <text evidence="2">The sequence shown here is derived from an EMBL/GenBank/DDBJ whole genome shotgun (WGS) entry which is preliminary data.</text>
</comment>
<dbReference type="Proteomes" id="UP000663829">
    <property type="component" value="Unassembled WGS sequence"/>
</dbReference>
<keyword evidence="1" id="KW-1133">Transmembrane helix</keyword>
<dbReference type="OrthoDB" id="10069058at2759"/>
<feature type="transmembrane region" description="Helical" evidence="1">
    <location>
        <begin position="42"/>
        <end position="62"/>
    </location>
</feature>
<feature type="transmembrane region" description="Helical" evidence="1">
    <location>
        <begin position="6"/>
        <end position="30"/>
    </location>
</feature>
<dbReference type="Gene3D" id="1.20.1070.10">
    <property type="entry name" value="Rhodopsin 7-helix transmembrane proteins"/>
    <property type="match status" value="1"/>
</dbReference>
<proteinExistence type="predicted"/>
<sequence>MLLVHVVLIPMLGLPIAIQRLYATFTIYLVKTQLQLSIENVAFQLLLLLAFISMSIPFYLYLLTNTLFRQTLIGLFRKYLMHRTTTTQIHVSVLNTKQNAAEETK</sequence>
<dbReference type="Proteomes" id="UP000681722">
    <property type="component" value="Unassembled WGS sequence"/>
</dbReference>
<protein>
    <submittedName>
        <fullName evidence="2">Uncharacterized protein</fullName>
    </submittedName>
</protein>
<name>A0A815HK01_9BILA</name>
<dbReference type="EMBL" id="CAJNOQ010015027">
    <property type="protein sequence ID" value="CAF1353467.1"/>
    <property type="molecule type" value="Genomic_DNA"/>
</dbReference>
<evidence type="ECO:0000313" key="3">
    <source>
        <dbReference type="EMBL" id="CAF4225527.1"/>
    </source>
</evidence>
<dbReference type="EMBL" id="CAJOBC010065737">
    <property type="protein sequence ID" value="CAF4225527.1"/>
    <property type="molecule type" value="Genomic_DNA"/>
</dbReference>
<keyword evidence="1" id="KW-0472">Membrane</keyword>
<dbReference type="AlphaFoldDB" id="A0A815HK01"/>
<keyword evidence="1" id="KW-0812">Transmembrane</keyword>